<evidence type="ECO:0000313" key="1">
    <source>
        <dbReference type="EMBL" id="MDN3709850.1"/>
    </source>
</evidence>
<keyword evidence="2" id="KW-1185">Reference proteome</keyword>
<dbReference type="EMBL" id="JAUFQU010000063">
    <property type="protein sequence ID" value="MDN3709850.1"/>
    <property type="molecule type" value="Genomic_DNA"/>
</dbReference>
<proteinExistence type="predicted"/>
<gene>
    <name evidence="1" type="ORF">QW060_23230</name>
</gene>
<evidence type="ECO:0000313" key="2">
    <source>
        <dbReference type="Proteomes" id="UP001242368"/>
    </source>
</evidence>
<sequence length="124" mass="14541">MLQKNYKIDRRVSFYADLLILLPGDCEMSEEILGMSAKQVIIDKVLKEGLLMLKHTPLTITEVMYELGFKDEGILVPFSKHIPAAIRKNSGLWNQKSIKKRKKIFHVFFRFLNYNKSQLLYYIS</sequence>
<accession>A0ABT8CZ50</accession>
<reference evidence="2" key="1">
    <citation type="journal article" date="2019" name="Int. J. Syst. Evol. Microbiol.">
        <title>The Global Catalogue of Microorganisms (GCM) 10K type strain sequencing project: providing services to taxonomists for standard genome sequencing and annotation.</title>
        <authorList>
            <consortium name="The Broad Institute Genomics Platform"/>
            <consortium name="The Broad Institute Genome Sequencing Center for Infectious Disease"/>
            <person name="Wu L."/>
            <person name="Ma J."/>
        </authorList>
    </citation>
    <scope>NUCLEOTIDE SEQUENCE [LARGE SCALE GENOMIC DNA]</scope>
    <source>
        <strain evidence="2">CECT 7184</strain>
    </source>
</reference>
<name>A0ABT8CZ50_9FLAO</name>
<dbReference type="Proteomes" id="UP001242368">
    <property type="component" value="Unassembled WGS sequence"/>
</dbReference>
<comment type="caution">
    <text evidence="1">The sequence shown here is derived from an EMBL/GenBank/DDBJ whole genome shotgun (WGS) entry which is preliminary data.</text>
</comment>
<organism evidence="1 2">
    <name type="scientific">Paenimyroides ceti</name>
    <dbReference type="NCBI Taxonomy" id="395087"/>
    <lineage>
        <taxon>Bacteria</taxon>
        <taxon>Pseudomonadati</taxon>
        <taxon>Bacteroidota</taxon>
        <taxon>Flavobacteriia</taxon>
        <taxon>Flavobacteriales</taxon>
        <taxon>Flavobacteriaceae</taxon>
        <taxon>Paenimyroides</taxon>
    </lineage>
</organism>
<protein>
    <submittedName>
        <fullName evidence="1">Uncharacterized protein</fullName>
    </submittedName>
</protein>
<dbReference type="RefSeq" id="WP_290365259.1">
    <property type="nucleotide sequence ID" value="NZ_JAUFQU010000063.1"/>
</dbReference>